<evidence type="ECO:0000256" key="10">
    <source>
        <dbReference type="ARBA" id="ARBA00023180"/>
    </source>
</evidence>
<dbReference type="InterPro" id="IPR013783">
    <property type="entry name" value="Ig-like_fold"/>
</dbReference>
<feature type="signal peptide" evidence="14">
    <location>
        <begin position="1"/>
        <end position="20"/>
    </location>
</feature>
<dbReference type="PANTHER" id="PTHR46957:SF3">
    <property type="entry name" value="CYTOKINE RECEPTOR"/>
    <property type="match status" value="1"/>
</dbReference>
<dbReference type="PRINTS" id="PR00700">
    <property type="entry name" value="PRTYPHPHTASE"/>
</dbReference>
<keyword evidence="3 13" id="KW-0812">Transmembrane</keyword>
<dbReference type="PANTHER" id="PTHR46957">
    <property type="entry name" value="CYTOKINE RECEPTOR"/>
    <property type="match status" value="1"/>
</dbReference>
<protein>
    <recommendedName>
        <fullName evidence="2">protein-tyrosine-phosphatase</fullName>
        <ecNumber evidence="2">3.1.3.48</ecNumber>
    </recommendedName>
</protein>
<feature type="domain" description="Tyrosine-protein phosphatase" evidence="15">
    <location>
        <begin position="1009"/>
        <end position="1283"/>
    </location>
</feature>
<keyword evidence="4 14" id="KW-0732">Signal</keyword>
<dbReference type="SMART" id="SM00404">
    <property type="entry name" value="PTPc_motif"/>
    <property type="match status" value="1"/>
</dbReference>
<dbReference type="GO" id="GO:0032502">
    <property type="term" value="P:developmental process"/>
    <property type="evidence" value="ECO:0007669"/>
    <property type="project" value="UniProtKB-ARBA"/>
</dbReference>
<keyword evidence="8 13" id="KW-1133">Transmembrane helix</keyword>
<feature type="domain" description="Tyrosine-protein phosphatase" evidence="15">
    <location>
        <begin position="935"/>
        <end position="995"/>
    </location>
</feature>
<comment type="catalytic activity">
    <reaction evidence="11">
        <text>O-phospho-L-tyrosyl-[protein] + H2O = L-tyrosyl-[protein] + phosphate</text>
        <dbReference type="Rhea" id="RHEA:10684"/>
        <dbReference type="Rhea" id="RHEA-COMP:10136"/>
        <dbReference type="Rhea" id="RHEA-COMP:20101"/>
        <dbReference type="ChEBI" id="CHEBI:15377"/>
        <dbReference type="ChEBI" id="CHEBI:43474"/>
        <dbReference type="ChEBI" id="CHEBI:46858"/>
        <dbReference type="ChEBI" id="CHEBI:61978"/>
        <dbReference type="EC" id="3.1.3.48"/>
    </reaction>
</comment>
<feature type="compositionally biased region" description="Acidic residues" evidence="12">
    <location>
        <begin position="1314"/>
        <end position="1329"/>
    </location>
</feature>
<dbReference type="FunFam" id="3.90.190.10:FF:000009">
    <property type="entry name" value="Receptor-type tyrosine-protein phosphatase beta"/>
    <property type="match status" value="1"/>
</dbReference>
<evidence type="ECO:0000256" key="2">
    <source>
        <dbReference type="ARBA" id="ARBA00013064"/>
    </source>
</evidence>
<dbReference type="SUPFAM" id="SSF49265">
    <property type="entry name" value="Fibronectin type III"/>
    <property type="match status" value="3"/>
</dbReference>
<dbReference type="PROSITE" id="PS50853">
    <property type="entry name" value="FN3"/>
    <property type="match status" value="1"/>
</dbReference>
<dbReference type="InterPro" id="IPR056970">
    <property type="entry name" value="Fn3_Dep-1_4th"/>
</dbReference>
<dbReference type="InterPro" id="IPR000242">
    <property type="entry name" value="PTP_cat"/>
</dbReference>
<dbReference type="SMART" id="SM00060">
    <property type="entry name" value="FN3"/>
    <property type="match status" value="3"/>
</dbReference>
<evidence type="ECO:0000256" key="13">
    <source>
        <dbReference type="SAM" id="Phobius"/>
    </source>
</evidence>
<comment type="subcellular location">
    <subcellularLocation>
        <location evidence="1">Membrane</location>
        <topology evidence="1">Single-pass type I membrane protein</topology>
    </subcellularLocation>
</comment>
<dbReference type="InterPro" id="IPR050713">
    <property type="entry name" value="RTP_Phos/Ushers"/>
</dbReference>
<evidence type="ECO:0000256" key="7">
    <source>
        <dbReference type="ARBA" id="ARBA00022912"/>
    </source>
</evidence>
<dbReference type="InterPro" id="IPR041201">
    <property type="entry name" value="PTPRJ_TM"/>
</dbReference>
<dbReference type="PROSITE" id="PS00383">
    <property type="entry name" value="TYR_PHOSPHATASE_1"/>
    <property type="match status" value="1"/>
</dbReference>
<dbReference type="Pfam" id="PF00102">
    <property type="entry name" value="Y_phosphatase"/>
    <property type="match status" value="2"/>
</dbReference>
<dbReference type="GO" id="GO:0004725">
    <property type="term" value="F:protein tyrosine phosphatase activity"/>
    <property type="evidence" value="ECO:0007669"/>
    <property type="project" value="UniProtKB-EC"/>
</dbReference>
<feature type="domain" description="Tyrosine specific protein phosphatases" evidence="16">
    <location>
        <begin position="1199"/>
        <end position="1274"/>
    </location>
</feature>
<evidence type="ECO:0000256" key="3">
    <source>
        <dbReference type="ARBA" id="ARBA00022692"/>
    </source>
</evidence>
<dbReference type="Gene3D" id="2.60.40.10">
    <property type="entry name" value="Immunoglobulins"/>
    <property type="match status" value="1"/>
</dbReference>
<dbReference type="EC" id="3.1.3.48" evidence="2"/>
<dbReference type="InterPro" id="IPR029021">
    <property type="entry name" value="Prot-tyrosine_phosphatase-like"/>
</dbReference>
<sequence>MLAMLCFHLALAILPRLSNMSPFPAISIQRNEAIRAIFDYATSAEETPNEPMSLPRPEMTGANGTENSLFFTVVKRGELVDRYVVTARTANCSNCTITRTVRDANQTRVDFEVDKLLPGRIYDVTVVAQRANVTSDPLNFSFLTAPSAPISITPVNLSADAVKLRWTLPSTSGYDEFVVEVGDNKERFFVKEGNLILPLQFTPGARVKGSIRTMKGKRLSKTSHFSFVTKPLPPVNVTVSPDFVRALFCVSASLNTQRSFYDNCHLRYYSLNDSLETLSSLHDYVAQPTDSPRGKECRWCLPLVPGKSYNFTVCTSIADKSFSDSFTRDVLVTPAFDMKRFGVLVEATENSLYLAWNHTAVSTMWARLLGPNGSLRATLFIPYPANRTLPSYHSKGVLGSSGDTLHFQNLASGTCYSLVVGSSVDGVESEHVESVYKRTLPALLSFSLFNATSTTARFVSPLAANVSVDNGCNLRATLQYSNHNGLAERDETVSIVRMASQGALFDLTALRPYTIYNLSLEEVCGYLFELCPQGRLKLLKNISFKTPEAPPGPITLITPIIVSPYEVNVVWKPTDEPNGHLLAYKLTVYPSPTGRVPITEPPWTLVLPVSATNCSVANLTGGGRYAFDVVAVNKAGDGPRYHEMHMDSLPSVVTYVWSPPKPKEVPCVVAGSQHQDEFMVRFNVSVLSTKHGLLEHYAFVVSEGDEPVETNLTLSWHDVQPFEVWPPYIAVMKPLPPVKQFNSAPVTEVLGIDSHCARLSAAEVRATRGSPFCNGPLRPGRKFRVKVRLFTSSELFTDSDYSDVVFTAYAREIASGSLLAVILALMVFLTVAMIGMVVVRTRRIDLHAEWCRLRSKMSSPKGGIVRSFVQGRKAFKSRIIKSSSSNKPSKLPSKGDAIVQSPYCLPSSNRSSRPVRKADFAKHMMVMSADSDFLFSEEFELLKPVGRTLSMSAADLPCNRIKNRFTNILPYDYSRVKLSPVDDDEGSDYINANYISHMMVMSADSDFLFSEEFELLKPVGRTLSMSAADLPCNRIKNRFTNILPYDYSRVKLSPVDDDEGSDYINANYISGYNNPREYIATQGPMPSTRDDFWRMVWEQQCLAIVNLTRCVEKGRVRFQFQCLRSTNGPCFFLEKCDQYWPLDAKTMIYGDVEVVVLNESRLPYWTIREFLLQKGGVQRRVKNFHFTAWPDFGVPDQPKVLIDFVRLFRAQINAIVHKPVVVHCSAGVGRSGTFIALDQLLQNVRSADVIDVFGTVYQMRKERVWMVQSEQQYVFIHHCLLAAIEESEERRAIVQYGLVMQPVGKNEVHQNPAFDDDDDNDEGIAESGV</sequence>
<dbReference type="Pfam" id="PF24940">
    <property type="entry name" value="Fn3_Dep-1_5th"/>
    <property type="match status" value="1"/>
</dbReference>
<evidence type="ECO:0000259" key="17">
    <source>
        <dbReference type="PROSITE" id="PS50853"/>
    </source>
</evidence>
<evidence type="ECO:0000259" key="16">
    <source>
        <dbReference type="PROSITE" id="PS50056"/>
    </source>
</evidence>
<dbReference type="Pfam" id="PF00041">
    <property type="entry name" value="fn3"/>
    <property type="match status" value="1"/>
</dbReference>
<evidence type="ECO:0000256" key="8">
    <source>
        <dbReference type="ARBA" id="ARBA00022989"/>
    </source>
</evidence>
<feature type="transmembrane region" description="Helical" evidence="13">
    <location>
        <begin position="818"/>
        <end position="839"/>
    </location>
</feature>
<dbReference type="InterPro" id="IPR003961">
    <property type="entry name" value="FN3_dom"/>
</dbReference>
<accession>A0A085M337</accession>
<evidence type="ECO:0000256" key="14">
    <source>
        <dbReference type="SAM" id="SignalP"/>
    </source>
</evidence>
<dbReference type="EMBL" id="KL363237">
    <property type="protein sequence ID" value="KFD51633.1"/>
    <property type="molecule type" value="Genomic_DNA"/>
</dbReference>
<dbReference type="InterPro" id="IPR056966">
    <property type="entry name" value="Fn3_Dep-1_5th"/>
</dbReference>
<gene>
    <name evidence="18" type="ORF">M513_07512</name>
</gene>
<evidence type="ECO:0000256" key="5">
    <source>
        <dbReference type="ARBA" id="ARBA00022737"/>
    </source>
</evidence>
<dbReference type="InterPro" id="IPR016130">
    <property type="entry name" value="Tyr_Pase_AS"/>
</dbReference>
<dbReference type="CDD" id="cd00063">
    <property type="entry name" value="FN3"/>
    <property type="match status" value="1"/>
</dbReference>
<name>A0A085M337_9BILA</name>
<dbReference type="SUPFAM" id="SSF52799">
    <property type="entry name" value="(Phosphotyrosine protein) phosphatases II"/>
    <property type="match status" value="2"/>
</dbReference>
<evidence type="ECO:0000259" key="15">
    <source>
        <dbReference type="PROSITE" id="PS50055"/>
    </source>
</evidence>
<keyword evidence="5" id="KW-0677">Repeat</keyword>
<evidence type="ECO:0000256" key="12">
    <source>
        <dbReference type="SAM" id="MobiDB-lite"/>
    </source>
</evidence>
<feature type="domain" description="Fibronectin type-III" evidence="17">
    <location>
        <begin position="550"/>
        <end position="651"/>
    </location>
</feature>
<dbReference type="GO" id="GO:0016020">
    <property type="term" value="C:membrane"/>
    <property type="evidence" value="ECO:0007669"/>
    <property type="project" value="UniProtKB-SubCell"/>
</dbReference>
<feature type="region of interest" description="Disordered" evidence="12">
    <location>
        <begin position="1309"/>
        <end position="1329"/>
    </location>
</feature>
<dbReference type="Pfam" id="PF18861">
    <property type="entry name" value="PTP_tm"/>
    <property type="match status" value="1"/>
</dbReference>
<dbReference type="Gene3D" id="3.90.190.10">
    <property type="entry name" value="Protein tyrosine phosphatase superfamily"/>
    <property type="match status" value="2"/>
</dbReference>
<feature type="chain" id="PRO_5001794950" description="protein-tyrosine-phosphatase" evidence="14">
    <location>
        <begin position="21"/>
        <end position="1329"/>
    </location>
</feature>
<evidence type="ECO:0000256" key="9">
    <source>
        <dbReference type="ARBA" id="ARBA00023136"/>
    </source>
</evidence>
<keyword evidence="6" id="KW-0378">Hydrolase</keyword>
<evidence type="ECO:0000256" key="4">
    <source>
        <dbReference type="ARBA" id="ARBA00022729"/>
    </source>
</evidence>
<dbReference type="InterPro" id="IPR000387">
    <property type="entry name" value="Tyr_Pase_dom"/>
</dbReference>
<dbReference type="InterPro" id="IPR003595">
    <property type="entry name" value="Tyr_Pase_cat"/>
</dbReference>
<keyword evidence="10" id="KW-0325">Glycoprotein</keyword>
<organism evidence="18 19">
    <name type="scientific">Trichuris suis</name>
    <name type="common">pig whipworm</name>
    <dbReference type="NCBI Taxonomy" id="68888"/>
    <lineage>
        <taxon>Eukaryota</taxon>
        <taxon>Metazoa</taxon>
        <taxon>Ecdysozoa</taxon>
        <taxon>Nematoda</taxon>
        <taxon>Enoplea</taxon>
        <taxon>Dorylaimia</taxon>
        <taxon>Trichinellida</taxon>
        <taxon>Trichuridae</taxon>
        <taxon>Trichuris</taxon>
    </lineage>
</organism>
<keyword evidence="19" id="KW-1185">Reference proteome</keyword>
<keyword evidence="7" id="KW-0904">Protein phosphatase</keyword>
<evidence type="ECO:0000256" key="6">
    <source>
        <dbReference type="ARBA" id="ARBA00022801"/>
    </source>
</evidence>
<dbReference type="PROSITE" id="PS50055">
    <property type="entry name" value="TYR_PHOSPHATASE_PTP"/>
    <property type="match status" value="2"/>
</dbReference>
<evidence type="ECO:0000313" key="19">
    <source>
        <dbReference type="Proteomes" id="UP000030764"/>
    </source>
</evidence>
<dbReference type="SMART" id="SM00194">
    <property type="entry name" value="PTPc"/>
    <property type="match status" value="1"/>
</dbReference>
<dbReference type="Proteomes" id="UP000030764">
    <property type="component" value="Unassembled WGS sequence"/>
</dbReference>
<dbReference type="PROSITE" id="PS50056">
    <property type="entry name" value="TYR_PHOSPHATASE_2"/>
    <property type="match status" value="1"/>
</dbReference>
<dbReference type="InterPro" id="IPR036116">
    <property type="entry name" value="FN3_sf"/>
</dbReference>
<reference evidence="18 19" key="1">
    <citation type="journal article" date="2014" name="Nat. Genet.">
        <title>Genome and transcriptome of the porcine whipworm Trichuris suis.</title>
        <authorList>
            <person name="Jex A.R."/>
            <person name="Nejsum P."/>
            <person name="Schwarz E.M."/>
            <person name="Hu L."/>
            <person name="Young N.D."/>
            <person name="Hall R.S."/>
            <person name="Korhonen P.K."/>
            <person name="Liao S."/>
            <person name="Thamsborg S."/>
            <person name="Xia J."/>
            <person name="Xu P."/>
            <person name="Wang S."/>
            <person name="Scheerlinck J.P."/>
            <person name="Hofmann A."/>
            <person name="Sternberg P.W."/>
            <person name="Wang J."/>
            <person name="Gasser R.B."/>
        </authorList>
    </citation>
    <scope>NUCLEOTIDE SEQUENCE [LARGE SCALE GENOMIC DNA]</scope>
    <source>
        <strain evidence="18">DCEP-RM93M</strain>
    </source>
</reference>
<keyword evidence="9 13" id="KW-0472">Membrane</keyword>
<evidence type="ECO:0000256" key="11">
    <source>
        <dbReference type="ARBA" id="ARBA00051722"/>
    </source>
</evidence>
<evidence type="ECO:0000256" key="1">
    <source>
        <dbReference type="ARBA" id="ARBA00004479"/>
    </source>
</evidence>
<proteinExistence type="predicted"/>
<dbReference type="Pfam" id="PF24946">
    <property type="entry name" value="Fn3_Dep-1_4th"/>
    <property type="match status" value="1"/>
</dbReference>
<evidence type="ECO:0000313" key="18">
    <source>
        <dbReference type="EMBL" id="KFD51633.1"/>
    </source>
</evidence>